<dbReference type="Pfam" id="PF05405">
    <property type="entry name" value="Mt_ATP-synt_B"/>
    <property type="match status" value="1"/>
</dbReference>
<keyword evidence="10" id="KW-1185">Reference proteome</keyword>
<dbReference type="AlphaFoldDB" id="A0AAV5AA86"/>
<dbReference type="GO" id="GO:0045259">
    <property type="term" value="C:proton-transporting ATP synthase complex"/>
    <property type="evidence" value="ECO:0007669"/>
    <property type="project" value="UniProtKB-KW"/>
</dbReference>
<dbReference type="InterPro" id="IPR013837">
    <property type="entry name" value="ATP_synth_F0_suB"/>
</dbReference>
<dbReference type="PANTHER" id="PTHR12733">
    <property type="entry name" value="MITOCHONDRIAL ATP SYNTHASE B CHAIN"/>
    <property type="match status" value="1"/>
</dbReference>
<comment type="subunit">
    <text evidence="8">F-type ATPases have 2 components, CF(1) - the catalytic core - and CF(0) - the membrane proton channel. In yeast, the dimeric form of ATP synthase consists of 17 polypeptides: alpha, beta, gamma, delta, epsilon, 4 (B), 5 (OSCP), 6 (A), 8, 9 (C), d, E (Tim11), f, g, h, i/j and k.</text>
</comment>
<dbReference type="InterPro" id="IPR008688">
    <property type="entry name" value="ATP_synth_Bsub_B/MI25"/>
</dbReference>
<dbReference type="GO" id="GO:0005743">
    <property type="term" value="C:mitochondrial inner membrane"/>
    <property type="evidence" value="ECO:0007669"/>
    <property type="project" value="UniProtKB-SubCell"/>
</dbReference>
<keyword evidence="1 8" id="KW-0813">Transport</keyword>
<proteinExistence type="inferred from homology"/>
<comment type="caution">
    <text evidence="9">The sequence shown here is derived from an EMBL/GenBank/DDBJ whole genome shotgun (WGS) entry which is preliminary data.</text>
</comment>
<dbReference type="SUPFAM" id="SSF161060">
    <property type="entry name" value="ATP synthase B chain-like"/>
    <property type="match status" value="1"/>
</dbReference>
<evidence type="ECO:0000256" key="4">
    <source>
        <dbReference type="ARBA" id="ARBA00022792"/>
    </source>
</evidence>
<evidence type="ECO:0000256" key="5">
    <source>
        <dbReference type="ARBA" id="ARBA00023065"/>
    </source>
</evidence>
<keyword evidence="4 8" id="KW-0999">Mitochondrion inner membrane</keyword>
<protein>
    <recommendedName>
        <fullName evidence="8">ATP synthase subunit 4</fullName>
    </recommendedName>
</protein>
<comment type="similarity">
    <text evidence="8">Belongs to the eukaryotic ATPase B chain family.</text>
</comment>
<organism evidence="9 10">
    <name type="scientific">Clathrus columnatus</name>
    <dbReference type="NCBI Taxonomy" id="1419009"/>
    <lineage>
        <taxon>Eukaryota</taxon>
        <taxon>Fungi</taxon>
        <taxon>Dikarya</taxon>
        <taxon>Basidiomycota</taxon>
        <taxon>Agaricomycotina</taxon>
        <taxon>Agaricomycetes</taxon>
        <taxon>Phallomycetidae</taxon>
        <taxon>Phallales</taxon>
        <taxon>Clathraceae</taxon>
        <taxon>Clathrus</taxon>
    </lineage>
</organism>
<dbReference type="Proteomes" id="UP001050691">
    <property type="component" value="Unassembled WGS sequence"/>
</dbReference>
<comment type="function">
    <text evidence="8">Subunit b, of the mitochondrial membrane ATP synthase complex (F(1)F(0) ATP synthase or Complex V) that produces ATP from ADP in the presence of a proton gradient across the membrane which is generated by electron transport complexes of the respiratory chain. ATP synthase complex consist of a soluble F(1) head domain - the catalytic core - and a membrane F(1) domain - the membrane proton channel. These two domains are linked by a central stalk rotating inside the F(1) region and a stationary peripheral stalk. During catalysis, ATP synthesis in the catalytic domain of F(1) is coupled via a rotary mechanism of the central stalk subunits to proton translocation. In vivo, can only synthesize ATP although its ATP hydrolase activity can be activated artificially in vitro. Part of the complex F(0) domain. Part of the complex F(0) domain and the peripheric stalk, which acts as a stator to hold the catalytic alpha(3)beta(3) subcomplex and subunit a/ATP6 static relative to the rotary elements.</text>
</comment>
<keyword evidence="3 8" id="KW-0375">Hydrogen ion transport</keyword>
<dbReference type="EMBL" id="BPWL01000006">
    <property type="protein sequence ID" value="GJJ11536.1"/>
    <property type="molecule type" value="Genomic_DNA"/>
</dbReference>
<evidence type="ECO:0000256" key="3">
    <source>
        <dbReference type="ARBA" id="ARBA00022781"/>
    </source>
</evidence>
<reference evidence="9" key="1">
    <citation type="submission" date="2021-10" db="EMBL/GenBank/DDBJ databases">
        <title>De novo Genome Assembly of Clathrus columnatus (Basidiomycota, Fungi) Using Illumina and Nanopore Sequence Data.</title>
        <authorList>
            <person name="Ogiso-Tanaka E."/>
            <person name="Itagaki H."/>
            <person name="Hosoya T."/>
            <person name="Hosaka K."/>
        </authorList>
    </citation>
    <scope>NUCLEOTIDE SEQUENCE</scope>
    <source>
        <strain evidence="9">MO-923</strain>
    </source>
</reference>
<accession>A0AAV5AA86</accession>
<evidence type="ECO:0000256" key="7">
    <source>
        <dbReference type="ARBA" id="ARBA00023136"/>
    </source>
</evidence>
<keyword evidence="7 8" id="KW-0472">Membrane</keyword>
<evidence type="ECO:0000256" key="1">
    <source>
        <dbReference type="ARBA" id="ARBA00022448"/>
    </source>
</evidence>
<evidence type="ECO:0000256" key="8">
    <source>
        <dbReference type="RuleBase" id="RU368017"/>
    </source>
</evidence>
<sequence>MASRLATSLRNSAPSLRSHSARLSSRAFTTTALKYQQKLPSERASEILEKAPSFPGLLTKTGTVVLGTGALATAISQELYVVNEETVVVVGSLIMLAIIAKALSAPYKEWAEANIQKIRSVLESSRNEHTKAVKDRIESVGQLKDVVTVTQDLFALSKVDDEETAQLEAENFVLRQQANIAAEIKSVLDSWVRYEQQLKESEQADLAKSVIEKVLKTLQDEKTQKEILANALVEVEQIVKAKAI</sequence>
<keyword evidence="2 8" id="KW-0138">CF(0)</keyword>
<evidence type="ECO:0000313" key="9">
    <source>
        <dbReference type="EMBL" id="GJJ11536.1"/>
    </source>
</evidence>
<keyword evidence="5 8" id="KW-0406">Ion transport</keyword>
<name>A0AAV5AA86_9AGAM</name>
<evidence type="ECO:0000313" key="10">
    <source>
        <dbReference type="Proteomes" id="UP001050691"/>
    </source>
</evidence>
<dbReference type="Gene3D" id="1.20.5.2210">
    <property type="match status" value="1"/>
</dbReference>
<evidence type="ECO:0000256" key="2">
    <source>
        <dbReference type="ARBA" id="ARBA00022547"/>
    </source>
</evidence>
<dbReference type="PANTHER" id="PTHR12733:SF3">
    <property type="entry name" value="ATP SYNTHASE F(0) COMPLEX SUBUNIT B1, MITOCHONDRIAL"/>
    <property type="match status" value="1"/>
</dbReference>
<comment type="subcellular location">
    <subcellularLocation>
        <location evidence="8">Mitochondrion</location>
    </subcellularLocation>
    <subcellularLocation>
        <location evidence="8">Mitochondrion inner membrane</location>
    </subcellularLocation>
</comment>
<gene>
    <name evidence="9" type="ORF">Clacol_005770</name>
</gene>
<keyword evidence="6 8" id="KW-0496">Mitochondrion</keyword>
<dbReference type="GO" id="GO:0046933">
    <property type="term" value="F:proton-transporting ATP synthase activity, rotational mechanism"/>
    <property type="evidence" value="ECO:0007669"/>
    <property type="project" value="TreeGrafter"/>
</dbReference>
<evidence type="ECO:0000256" key="6">
    <source>
        <dbReference type="ARBA" id="ARBA00023128"/>
    </source>
</evidence>